<keyword evidence="2" id="KW-1185">Reference proteome</keyword>
<proteinExistence type="predicted"/>
<reference evidence="1 2" key="1">
    <citation type="submission" date="2015-04" db="EMBL/GenBank/DDBJ databases">
        <title>Genome sequence of aromatic hydrocarbons-degrading Sphingobium chungbukense DJ77.</title>
        <authorList>
            <person name="Kim Y.-C."/>
            <person name="Chae J.-C."/>
        </authorList>
    </citation>
    <scope>NUCLEOTIDE SEQUENCE [LARGE SCALE GENOMIC DNA]</scope>
    <source>
        <strain evidence="1 2">DJ77</strain>
    </source>
</reference>
<evidence type="ECO:0000313" key="1">
    <source>
        <dbReference type="EMBL" id="KKW93116.1"/>
    </source>
</evidence>
<dbReference type="EMBL" id="LBIC01000002">
    <property type="protein sequence ID" value="KKW93116.1"/>
    <property type="molecule type" value="Genomic_DNA"/>
</dbReference>
<dbReference type="STRING" id="56193.YP76_05785"/>
<dbReference type="Proteomes" id="UP000033874">
    <property type="component" value="Unassembled WGS sequence"/>
</dbReference>
<dbReference type="RefSeq" id="WP_046762686.1">
    <property type="nucleotide sequence ID" value="NZ_LBIC01000002.1"/>
</dbReference>
<dbReference type="PATRIC" id="fig|56193.3.peg.1201"/>
<name>A0A0M3AW26_9SPHN</name>
<accession>A0A0M3AW26</accession>
<gene>
    <name evidence="1" type="ORF">YP76_05785</name>
</gene>
<comment type="caution">
    <text evidence="1">The sequence shown here is derived from an EMBL/GenBank/DDBJ whole genome shotgun (WGS) entry which is preliminary data.</text>
</comment>
<evidence type="ECO:0000313" key="2">
    <source>
        <dbReference type="Proteomes" id="UP000033874"/>
    </source>
</evidence>
<organism evidence="1 2">
    <name type="scientific">Sphingobium chungbukense</name>
    <dbReference type="NCBI Taxonomy" id="56193"/>
    <lineage>
        <taxon>Bacteria</taxon>
        <taxon>Pseudomonadati</taxon>
        <taxon>Pseudomonadota</taxon>
        <taxon>Alphaproteobacteria</taxon>
        <taxon>Sphingomonadales</taxon>
        <taxon>Sphingomonadaceae</taxon>
        <taxon>Sphingobium</taxon>
    </lineage>
</organism>
<sequence length="93" mass="10455">MFGKHGLPLAPATVSLSSHFFLPVTKIPMSHRRAIPECSLEKLAQVLAGMFVKALHRHRPMRRDGAWPLGAYDATKMTARTAAFRDNMRKKRA</sequence>
<protein>
    <submittedName>
        <fullName evidence="1">Uncharacterized protein</fullName>
    </submittedName>
</protein>
<dbReference type="AlphaFoldDB" id="A0A0M3AW26"/>